<name>A0A8H6YRV6_9AGAR</name>
<feature type="transmembrane region" description="Helical" evidence="1">
    <location>
        <begin position="138"/>
        <end position="163"/>
    </location>
</feature>
<proteinExistence type="predicted"/>
<dbReference type="Proteomes" id="UP000620124">
    <property type="component" value="Unassembled WGS sequence"/>
</dbReference>
<feature type="transmembrane region" description="Helical" evidence="1">
    <location>
        <begin position="217"/>
        <end position="240"/>
    </location>
</feature>
<evidence type="ECO:0000313" key="2">
    <source>
        <dbReference type="EMBL" id="KAF7366060.1"/>
    </source>
</evidence>
<accession>A0A8H6YRV6</accession>
<feature type="transmembrane region" description="Helical" evidence="1">
    <location>
        <begin position="57"/>
        <end position="81"/>
    </location>
</feature>
<keyword evidence="1" id="KW-0472">Membrane</keyword>
<dbReference type="AlphaFoldDB" id="A0A8H6YRV6"/>
<reference evidence="2" key="1">
    <citation type="submission" date="2020-05" db="EMBL/GenBank/DDBJ databases">
        <title>Mycena genomes resolve the evolution of fungal bioluminescence.</title>
        <authorList>
            <person name="Tsai I.J."/>
        </authorList>
    </citation>
    <scope>NUCLEOTIDE SEQUENCE</scope>
    <source>
        <strain evidence="2">CCC161011</strain>
    </source>
</reference>
<feature type="transmembrane region" description="Helical" evidence="1">
    <location>
        <begin position="101"/>
        <end position="126"/>
    </location>
</feature>
<keyword evidence="3" id="KW-1185">Reference proteome</keyword>
<comment type="caution">
    <text evidence="2">The sequence shown here is derived from an EMBL/GenBank/DDBJ whole genome shotgun (WGS) entry which is preliminary data.</text>
</comment>
<protein>
    <submittedName>
        <fullName evidence="2">Uncharacterized protein</fullName>
    </submittedName>
</protein>
<dbReference type="EMBL" id="JACAZI010000003">
    <property type="protein sequence ID" value="KAF7366060.1"/>
    <property type="molecule type" value="Genomic_DNA"/>
</dbReference>
<sequence length="316" mass="35019">MSYVVNSVEFEDRWTTMLFTVSLNSTELLLYAFFVISFLFSVHSLRQRMRGGRMLITAAWVMFALATCSTSITSVATGISMRMVYLQVQGLTDMPARLLHLYQALALAQDILLALNNLLTDLLFLYRCYMIWGSRRTILILPAILILATVVIGCISGLGYYGIAKMSVVIDPRVPFSMGGLTNILLVCLTAGRIFYIRRELQTFTGHSFRKQYDTAVAIILESGLLYSLCVIIYVTSISIKSTSASATIFNGVAWGLVQLGVNIVPTLILVRVGMGRSTENTPSMTLTMDTCDQMEPSPIFAVKDDGRPVEKPPGW</sequence>
<keyword evidence="1" id="KW-1133">Transmembrane helix</keyword>
<gene>
    <name evidence="2" type="ORF">MVEN_00482200</name>
</gene>
<dbReference type="OrthoDB" id="2907832at2759"/>
<organism evidence="2 3">
    <name type="scientific">Mycena venus</name>
    <dbReference type="NCBI Taxonomy" id="2733690"/>
    <lineage>
        <taxon>Eukaryota</taxon>
        <taxon>Fungi</taxon>
        <taxon>Dikarya</taxon>
        <taxon>Basidiomycota</taxon>
        <taxon>Agaricomycotina</taxon>
        <taxon>Agaricomycetes</taxon>
        <taxon>Agaricomycetidae</taxon>
        <taxon>Agaricales</taxon>
        <taxon>Marasmiineae</taxon>
        <taxon>Mycenaceae</taxon>
        <taxon>Mycena</taxon>
    </lineage>
</organism>
<feature type="transmembrane region" description="Helical" evidence="1">
    <location>
        <begin position="28"/>
        <end position="45"/>
    </location>
</feature>
<feature type="transmembrane region" description="Helical" evidence="1">
    <location>
        <begin position="175"/>
        <end position="196"/>
    </location>
</feature>
<evidence type="ECO:0000256" key="1">
    <source>
        <dbReference type="SAM" id="Phobius"/>
    </source>
</evidence>
<keyword evidence="1" id="KW-0812">Transmembrane</keyword>
<evidence type="ECO:0000313" key="3">
    <source>
        <dbReference type="Proteomes" id="UP000620124"/>
    </source>
</evidence>
<feature type="transmembrane region" description="Helical" evidence="1">
    <location>
        <begin position="252"/>
        <end position="271"/>
    </location>
</feature>